<dbReference type="InterPro" id="IPR038729">
    <property type="entry name" value="Rad50/SbcC_AAA"/>
</dbReference>
<dbReference type="Gene3D" id="3.40.50.300">
    <property type="entry name" value="P-loop containing nucleotide triphosphate hydrolases"/>
    <property type="match status" value="2"/>
</dbReference>
<dbReference type="InterPro" id="IPR027417">
    <property type="entry name" value="P-loop_NTPase"/>
</dbReference>
<proteinExistence type="predicted"/>
<dbReference type="Pfam" id="PF13558">
    <property type="entry name" value="SbcC_Walker_B"/>
    <property type="match status" value="1"/>
</dbReference>
<name>A0A6M0IQE4_9BACT</name>
<organism evidence="4 5">
    <name type="scientific">Spirosoma agri</name>
    <dbReference type="NCBI Taxonomy" id="1987381"/>
    <lineage>
        <taxon>Bacteria</taxon>
        <taxon>Pseudomonadati</taxon>
        <taxon>Bacteroidota</taxon>
        <taxon>Cytophagia</taxon>
        <taxon>Cytophagales</taxon>
        <taxon>Cytophagaceae</taxon>
        <taxon>Spirosoma</taxon>
    </lineage>
</organism>
<gene>
    <name evidence="4" type="ORF">GK091_27035</name>
</gene>
<feature type="region of interest" description="Disordered" evidence="2">
    <location>
        <begin position="519"/>
        <end position="538"/>
    </location>
</feature>
<feature type="coiled-coil region" evidence="1">
    <location>
        <begin position="338"/>
        <end position="395"/>
    </location>
</feature>
<dbReference type="AlphaFoldDB" id="A0A6M0IQE4"/>
<dbReference type="GO" id="GO:0006302">
    <property type="term" value="P:double-strand break repair"/>
    <property type="evidence" value="ECO:0007669"/>
    <property type="project" value="InterPro"/>
</dbReference>
<keyword evidence="5" id="KW-1185">Reference proteome</keyword>
<keyword evidence="1" id="KW-0175">Coiled coil</keyword>
<dbReference type="EMBL" id="JAAGNZ010000005">
    <property type="protein sequence ID" value="NEU70550.1"/>
    <property type="molecule type" value="Genomic_DNA"/>
</dbReference>
<protein>
    <submittedName>
        <fullName evidence="4">SMC family ATPase</fullName>
    </submittedName>
</protein>
<dbReference type="SUPFAM" id="SSF52540">
    <property type="entry name" value="P-loop containing nucleoside triphosphate hydrolases"/>
    <property type="match status" value="1"/>
</dbReference>
<dbReference type="GO" id="GO:0016887">
    <property type="term" value="F:ATP hydrolysis activity"/>
    <property type="evidence" value="ECO:0007669"/>
    <property type="project" value="InterPro"/>
</dbReference>
<evidence type="ECO:0000313" key="5">
    <source>
        <dbReference type="Proteomes" id="UP000477386"/>
    </source>
</evidence>
<dbReference type="PANTHER" id="PTHR32114">
    <property type="entry name" value="ABC TRANSPORTER ABCH.3"/>
    <property type="match status" value="1"/>
</dbReference>
<reference evidence="4 5" key="1">
    <citation type="submission" date="2020-02" db="EMBL/GenBank/DDBJ databases">
        <title>Draft genome sequence of two Spirosoma agri KCTC 52727 and Spirosoma terrae KCTC 52035.</title>
        <authorList>
            <person name="Rojas J."/>
            <person name="Ambika Manirajan B."/>
            <person name="Ratering S."/>
            <person name="Suarez C."/>
            <person name="Schnell S."/>
        </authorList>
    </citation>
    <scope>NUCLEOTIDE SEQUENCE [LARGE SCALE GENOMIC DNA]</scope>
    <source>
        <strain evidence="4 5">KCTC 52727</strain>
    </source>
</reference>
<sequence>MIPIKLSIQGLYSYQDKQEIDFRQLIQSSVFGIFGKVGSGKTSLLEAISFALYGETERLNSRDNRQYNMMNLKSKHLLIDFEFQAGPDQNLYKFIYEAKRHPKKHHEIGPGERRMFMYQEGDWKPIGNEKEEISLLSKEILGLDYDNFKRTIIIPQNQFREFLELSPRERTEMMNRLFKLDQYDLAGRVGRLSKANDEQLSELRGLLAPLETVNPEAIDLARVSIKDISALLTRKDDEIKALLPDEKRLLDSQSRSKTLMTIQQELGQLLTQAPAYRQLESDIAIYESCLLLFQADLASLEKLIRKQSTLTEAERTANQQLGAITKRLASLQGVYEAAKQAYETRNELQQKIDELDTVQTIRTVQQSISLQLRNRDSLTTQLNQQTSQLDRYKTDRTQQQLVLDTALGQTSNLERLYKVQNWFTAYKPLKKQADDLQTALDNYDLTLEQLKQRKDEALVGFKSEWTQLALKVLPDQIDEALSQLKVIREERDTKHRQMLVQDELRKYADTLTEGKPCPLCGSDHHPARHRGNAEADDLERSRAALQKVKQRIEETTTLQLTIKELTTQLRGELTNGKRLMQERAGVVQQLTEHEDTFVWPEFSKEQEGQIVQAIKQESDGQQKLQAAQKAVRELEKLIEETEATYNTVAKKVAEADNAIAGLNGQLKRDIESLEHFRLDEVNAWDLNQIDGLRKSLTRSYDQTKLNFDDADKQKGNAEKEVAATEAQLQELANQLADIAKDIQTLDNTIDNNLTKQGLIREQVTRILGSALDVRQEKQRIKEYNEKRSGLQQQVETLETELAEHPFDPAALAAIQRQLTTLHAQKDELNKDHGRATTVLTTLEAQWQQKQEHQKRYDELDLRRQDLKKMDELFRAQGFVNYVSSVYLRNLCESANERFFKLTNNQLKLELDDKNSFQVRDYLNGGEVRSVKTLSGGQTFQAALSLALALSDNIQHLTKAKQNLFFLDEGFGTLDKDALQTVFKTLKALRSENRVVGIISHVEELQQEVDSFIRAEATESGSRIIRSWDE</sequence>
<dbReference type="Pfam" id="PF13476">
    <property type="entry name" value="AAA_23"/>
    <property type="match status" value="1"/>
</dbReference>
<accession>A0A6M0IQE4</accession>
<dbReference type="Proteomes" id="UP000477386">
    <property type="component" value="Unassembled WGS sequence"/>
</dbReference>
<dbReference type="PANTHER" id="PTHR32114:SF2">
    <property type="entry name" value="ABC TRANSPORTER ABCH.3"/>
    <property type="match status" value="1"/>
</dbReference>
<evidence type="ECO:0000256" key="1">
    <source>
        <dbReference type="SAM" id="Coils"/>
    </source>
</evidence>
<feature type="domain" description="Rad50/SbcC-type AAA" evidence="3">
    <location>
        <begin position="5"/>
        <end position="272"/>
    </location>
</feature>
<feature type="coiled-coil region" evidence="1">
    <location>
        <begin position="617"/>
        <end position="658"/>
    </location>
</feature>
<evidence type="ECO:0000313" key="4">
    <source>
        <dbReference type="EMBL" id="NEU70550.1"/>
    </source>
</evidence>
<feature type="coiled-coil region" evidence="1">
    <location>
        <begin position="773"/>
        <end position="869"/>
    </location>
</feature>
<evidence type="ECO:0000256" key="2">
    <source>
        <dbReference type="SAM" id="MobiDB-lite"/>
    </source>
</evidence>
<evidence type="ECO:0000259" key="3">
    <source>
        <dbReference type="Pfam" id="PF13476"/>
    </source>
</evidence>
<dbReference type="RefSeq" id="WP_164043857.1">
    <property type="nucleotide sequence ID" value="NZ_JAAGNZ010000005.1"/>
</dbReference>
<comment type="caution">
    <text evidence="4">The sequence shown here is derived from an EMBL/GenBank/DDBJ whole genome shotgun (WGS) entry which is preliminary data.</text>
</comment>
<feature type="coiled-coil region" evidence="1">
    <location>
        <begin position="700"/>
        <end position="748"/>
    </location>
</feature>